<gene>
    <name evidence="1" type="ORF">M422DRAFT_256625</name>
</gene>
<dbReference type="Proteomes" id="UP000054279">
    <property type="component" value="Unassembled WGS sequence"/>
</dbReference>
<sequence length="462" mass="52307">MSLEKIDGLDLEDLTFGTTWLALLSSGRLSDGRAPSPLEMVDKFAQLFSETKDEDEPTFSPSIFFFLLRDDEARVSFTGEIASAGVTLVFVSFLATSVGWNVQYVQDLVALERMDEPLRYLEDIKMSSQQSGLHGYLSTTIETPEVPDNVDSNRLKTRATLLDTWKPLIDEVSFHTANGAPASVESQSFAPLLRGTRESWATLPHDTLVIISIFKRAAPELLPFVLHPVEYRNHWCQAAKENLYNGLVRISMFEAMMQEVKNNAYTQIPYLTTWNENSDFHALRLLSLTEYVFANLIPPFLSTSKLEVLTLREIKGDETGLQTTAKGMLRPVFSLRELFVSFMELIGTEWSWLLHSSTMTQIEQFTWGETPNQIISLAEVVGKPVKRLHLDLFLDEHPWEWPGGDVANALSNFNSITHFKFSGNDKLWKRILNMIASPSLKTTDFRFTARGCKDMEVALLDT</sequence>
<name>A0A0C9VG64_SPHS4</name>
<accession>A0A0C9VG64</accession>
<proteinExistence type="predicted"/>
<dbReference type="AlphaFoldDB" id="A0A0C9VG64"/>
<dbReference type="EMBL" id="KN837144">
    <property type="protein sequence ID" value="KIJ40392.1"/>
    <property type="molecule type" value="Genomic_DNA"/>
</dbReference>
<reference evidence="1 2" key="1">
    <citation type="submission" date="2014-06" db="EMBL/GenBank/DDBJ databases">
        <title>Evolutionary Origins and Diversification of the Mycorrhizal Mutualists.</title>
        <authorList>
            <consortium name="DOE Joint Genome Institute"/>
            <consortium name="Mycorrhizal Genomics Consortium"/>
            <person name="Kohler A."/>
            <person name="Kuo A."/>
            <person name="Nagy L.G."/>
            <person name="Floudas D."/>
            <person name="Copeland A."/>
            <person name="Barry K.W."/>
            <person name="Cichocki N."/>
            <person name="Veneault-Fourrey C."/>
            <person name="LaButti K."/>
            <person name="Lindquist E.A."/>
            <person name="Lipzen A."/>
            <person name="Lundell T."/>
            <person name="Morin E."/>
            <person name="Murat C."/>
            <person name="Riley R."/>
            <person name="Ohm R."/>
            <person name="Sun H."/>
            <person name="Tunlid A."/>
            <person name="Henrissat B."/>
            <person name="Grigoriev I.V."/>
            <person name="Hibbett D.S."/>
            <person name="Martin F."/>
        </authorList>
    </citation>
    <scope>NUCLEOTIDE SEQUENCE [LARGE SCALE GENOMIC DNA]</scope>
    <source>
        <strain evidence="1 2">SS14</strain>
    </source>
</reference>
<organism evidence="1 2">
    <name type="scientific">Sphaerobolus stellatus (strain SS14)</name>
    <dbReference type="NCBI Taxonomy" id="990650"/>
    <lineage>
        <taxon>Eukaryota</taxon>
        <taxon>Fungi</taxon>
        <taxon>Dikarya</taxon>
        <taxon>Basidiomycota</taxon>
        <taxon>Agaricomycotina</taxon>
        <taxon>Agaricomycetes</taxon>
        <taxon>Phallomycetidae</taxon>
        <taxon>Geastrales</taxon>
        <taxon>Sphaerobolaceae</taxon>
        <taxon>Sphaerobolus</taxon>
    </lineage>
</organism>
<evidence type="ECO:0000313" key="2">
    <source>
        <dbReference type="Proteomes" id="UP000054279"/>
    </source>
</evidence>
<dbReference type="HOGENOM" id="CLU_592065_0_0_1"/>
<dbReference type="SUPFAM" id="SSF52047">
    <property type="entry name" value="RNI-like"/>
    <property type="match status" value="1"/>
</dbReference>
<protein>
    <submittedName>
        <fullName evidence="1">Uncharacterized protein</fullName>
    </submittedName>
</protein>
<keyword evidence="2" id="KW-1185">Reference proteome</keyword>
<evidence type="ECO:0000313" key="1">
    <source>
        <dbReference type="EMBL" id="KIJ40392.1"/>
    </source>
</evidence>